<gene>
    <name evidence="1" type="ORF">PC129_g16639</name>
</gene>
<dbReference type="EMBL" id="RCMV01000841">
    <property type="protein sequence ID" value="KAG3212405.1"/>
    <property type="molecule type" value="Genomic_DNA"/>
</dbReference>
<accession>A0A8T1KAB3</accession>
<sequence>MTTIVVCQVDEVNFVCHCALQVSSVVILLSSWQAPPCFSSPVTALLLMTLTDLPEDVVKLERSGRKRPRSDSSRLNNVVDASRPRVEDVPIPPIQVDKDLLIQVVRVKVQTLIRNAKLREQGLVQQPGKKHDPHCTAERLEKLLPVIEQRWLQDLMNGDEPRYGFDEVVKIFQDIVHNDSDIGENVGQQKL</sequence>
<dbReference type="VEuPathDB" id="FungiDB:PC110_g9571"/>
<evidence type="ECO:0000313" key="1">
    <source>
        <dbReference type="EMBL" id="KAG3212405.1"/>
    </source>
</evidence>
<organism evidence="1 2">
    <name type="scientific">Phytophthora cactorum</name>
    <dbReference type="NCBI Taxonomy" id="29920"/>
    <lineage>
        <taxon>Eukaryota</taxon>
        <taxon>Sar</taxon>
        <taxon>Stramenopiles</taxon>
        <taxon>Oomycota</taxon>
        <taxon>Peronosporomycetes</taxon>
        <taxon>Peronosporales</taxon>
        <taxon>Peronosporaceae</taxon>
        <taxon>Phytophthora</taxon>
    </lineage>
</organism>
<evidence type="ECO:0000313" key="2">
    <source>
        <dbReference type="Proteomes" id="UP000760860"/>
    </source>
</evidence>
<protein>
    <submittedName>
        <fullName evidence="1">Uncharacterized protein</fullName>
    </submittedName>
</protein>
<dbReference type="Proteomes" id="UP000760860">
    <property type="component" value="Unassembled WGS sequence"/>
</dbReference>
<name>A0A8T1KAB3_9STRA</name>
<comment type="caution">
    <text evidence="1">The sequence shown here is derived from an EMBL/GenBank/DDBJ whole genome shotgun (WGS) entry which is preliminary data.</text>
</comment>
<reference evidence="1" key="1">
    <citation type="submission" date="2018-05" db="EMBL/GenBank/DDBJ databases">
        <title>Effector identification in a new, highly contiguous assembly of the strawberry crown rot pathogen Phytophthora cactorum.</title>
        <authorList>
            <person name="Armitage A.D."/>
            <person name="Nellist C.F."/>
            <person name="Bates H."/>
            <person name="Vickerstaff R.J."/>
            <person name="Harrison R.J."/>
        </authorList>
    </citation>
    <scope>NUCLEOTIDE SEQUENCE</scope>
    <source>
        <strain evidence="1">P421</strain>
    </source>
</reference>
<proteinExistence type="predicted"/>
<dbReference type="AlphaFoldDB" id="A0A8T1KAB3"/>